<dbReference type="AlphaFoldDB" id="A0A2K1YHT6"/>
<keyword evidence="2" id="KW-1185">Reference proteome</keyword>
<evidence type="ECO:0000313" key="2">
    <source>
        <dbReference type="Proteomes" id="UP000006729"/>
    </source>
</evidence>
<name>A0A2K1YHT6_POPTR</name>
<evidence type="ECO:0000313" key="1">
    <source>
        <dbReference type="EMBL" id="PNT12597.1"/>
    </source>
</evidence>
<gene>
    <name evidence="1" type="ORF">POPTR_011G094300</name>
</gene>
<dbReference type="Proteomes" id="UP000006729">
    <property type="component" value="Chromosome 11"/>
</dbReference>
<dbReference type="EMBL" id="CM009300">
    <property type="protein sequence ID" value="PNT12597.1"/>
    <property type="molecule type" value="Genomic_DNA"/>
</dbReference>
<sequence>MALKMLGKGSDSLTMSSEQAISAQRFCEDRTRNCLVWSSFPHGCGYLLINCNSWHHCESPFRWVEMD</sequence>
<accession>A0A2K1YHT6</accession>
<reference evidence="1 2" key="1">
    <citation type="journal article" date="2006" name="Science">
        <title>The genome of black cottonwood, Populus trichocarpa (Torr. &amp; Gray).</title>
        <authorList>
            <person name="Tuskan G.A."/>
            <person name="Difazio S."/>
            <person name="Jansson S."/>
            <person name="Bohlmann J."/>
            <person name="Grigoriev I."/>
            <person name="Hellsten U."/>
            <person name="Putnam N."/>
            <person name="Ralph S."/>
            <person name="Rombauts S."/>
            <person name="Salamov A."/>
            <person name="Schein J."/>
            <person name="Sterck L."/>
            <person name="Aerts A."/>
            <person name="Bhalerao R.R."/>
            <person name="Bhalerao R.P."/>
            <person name="Blaudez D."/>
            <person name="Boerjan W."/>
            <person name="Brun A."/>
            <person name="Brunner A."/>
            <person name="Busov V."/>
            <person name="Campbell M."/>
            <person name="Carlson J."/>
            <person name="Chalot M."/>
            <person name="Chapman J."/>
            <person name="Chen G.L."/>
            <person name="Cooper D."/>
            <person name="Coutinho P.M."/>
            <person name="Couturier J."/>
            <person name="Covert S."/>
            <person name="Cronk Q."/>
            <person name="Cunningham R."/>
            <person name="Davis J."/>
            <person name="Degroeve S."/>
            <person name="Dejardin A."/>
            <person name="Depamphilis C."/>
            <person name="Detter J."/>
            <person name="Dirks B."/>
            <person name="Dubchak I."/>
            <person name="Duplessis S."/>
            <person name="Ehlting J."/>
            <person name="Ellis B."/>
            <person name="Gendler K."/>
            <person name="Goodstein D."/>
            <person name="Gribskov M."/>
            <person name="Grimwood J."/>
            <person name="Groover A."/>
            <person name="Gunter L."/>
            <person name="Hamberger B."/>
            <person name="Heinze B."/>
            <person name="Helariutta Y."/>
            <person name="Henrissat B."/>
            <person name="Holligan D."/>
            <person name="Holt R."/>
            <person name="Huang W."/>
            <person name="Islam-Faridi N."/>
            <person name="Jones S."/>
            <person name="Jones-Rhoades M."/>
            <person name="Jorgensen R."/>
            <person name="Joshi C."/>
            <person name="Kangasjarvi J."/>
            <person name="Karlsson J."/>
            <person name="Kelleher C."/>
            <person name="Kirkpatrick R."/>
            <person name="Kirst M."/>
            <person name="Kohler A."/>
            <person name="Kalluri U."/>
            <person name="Larimer F."/>
            <person name="Leebens-Mack J."/>
            <person name="Leple J.C."/>
            <person name="Locascio P."/>
            <person name="Lou Y."/>
            <person name="Lucas S."/>
            <person name="Martin F."/>
            <person name="Montanini B."/>
            <person name="Napoli C."/>
            <person name="Nelson D.R."/>
            <person name="Nelson C."/>
            <person name="Nieminen K."/>
            <person name="Nilsson O."/>
            <person name="Pereda V."/>
            <person name="Peter G."/>
            <person name="Philippe R."/>
            <person name="Pilate G."/>
            <person name="Poliakov A."/>
            <person name="Razumovskaya J."/>
            <person name="Richardson P."/>
            <person name="Rinaldi C."/>
            <person name="Ritland K."/>
            <person name="Rouze P."/>
            <person name="Ryaboy D."/>
            <person name="Schmutz J."/>
            <person name="Schrader J."/>
            <person name="Segerman B."/>
            <person name="Shin H."/>
            <person name="Siddiqui A."/>
            <person name="Sterky F."/>
            <person name="Terry A."/>
            <person name="Tsai C.J."/>
            <person name="Uberbacher E."/>
            <person name="Unneberg P."/>
            <person name="Vahala J."/>
            <person name="Wall K."/>
            <person name="Wessler S."/>
            <person name="Yang G."/>
            <person name="Yin T."/>
            <person name="Douglas C."/>
            <person name="Marra M."/>
            <person name="Sandberg G."/>
            <person name="Van de Peer Y."/>
            <person name="Rokhsar D."/>
        </authorList>
    </citation>
    <scope>NUCLEOTIDE SEQUENCE [LARGE SCALE GENOMIC DNA]</scope>
    <source>
        <strain evidence="2">cv. Nisqually</strain>
    </source>
</reference>
<dbReference type="InParanoid" id="A0A2K1YHT6"/>
<protein>
    <submittedName>
        <fullName evidence="1">Uncharacterized protein</fullName>
    </submittedName>
</protein>
<proteinExistence type="predicted"/>
<organism evidence="1 2">
    <name type="scientific">Populus trichocarpa</name>
    <name type="common">Western balsam poplar</name>
    <name type="synonym">Populus balsamifera subsp. trichocarpa</name>
    <dbReference type="NCBI Taxonomy" id="3694"/>
    <lineage>
        <taxon>Eukaryota</taxon>
        <taxon>Viridiplantae</taxon>
        <taxon>Streptophyta</taxon>
        <taxon>Embryophyta</taxon>
        <taxon>Tracheophyta</taxon>
        <taxon>Spermatophyta</taxon>
        <taxon>Magnoliopsida</taxon>
        <taxon>eudicotyledons</taxon>
        <taxon>Gunneridae</taxon>
        <taxon>Pentapetalae</taxon>
        <taxon>rosids</taxon>
        <taxon>fabids</taxon>
        <taxon>Malpighiales</taxon>
        <taxon>Salicaceae</taxon>
        <taxon>Saliceae</taxon>
        <taxon>Populus</taxon>
    </lineage>
</organism>